<sequence length="85" mass="9695">MKYLAVFLLVGLAFASAYASDFDGAFSADRFENVDPPLQVGGWITDRMRDSLQVMIDGFEKRMKEGKSISYRVFKKVREVLKHLS</sequence>
<evidence type="ECO:0000313" key="3">
    <source>
        <dbReference type="Proteomes" id="UP000499080"/>
    </source>
</evidence>
<organism evidence="2 3">
    <name type="scientific">Araneus ventricosus</name>
    <name type="common">Orbweaver spider</name>
    <name type="synonym">Epeira ventricosa</name>
    <dbReference type="NCBI Taxonomy" id="182803"/>
    <lineage>
        <taxon>Eukaryota</taxon>
        <taxon>Metazoa</taxon>
        <taxon>Ecdysozoa</taxon>
        <taxon>Arthropoda</taxon>
        <taxon>Chelicerata</taxon>
        <taxon>Arachnida</taxon>
        <taxon>Araneae</taxon>
        <taxon>Araneomorphae</taxon>
        <taxon>Entelegynae</taxon>
        <taxon>Araneoidea</taxon>
        <taxon>Araneidae</taxon>
        <taxon>Araneus</taxon>
    </lineage>
</organism>
<feature type="signal peptide" evidence="1">
    <location>
        <begin position="1"/>
        <end position="19"/>
    </location>
</feature>
<keyword evidence="1" id="KW-0732">Signal</keyword>
<accession>A0A4Y2S3Q4</accession>
<gene>
    <name evidence="2" type="ORF">AVEN_100666_1</name>
</gene>
<dbReference type="AlphaFoldDB" id="A0A4Y2S3Q4"/>
<dbReference type="EMBL" id="BGPR01019668">
    <property type="protein sequence ID" value="GBN82597.1"/>
    <property type="molecule type" value="Genomic_DNA"/>
</dbReference>
<feature type="chain" id="PRO_5021202512" evidence="1">
    <location>
        <begin position="20"/>
        <end position="85"/>
    </location>
</feature>
<name>A0A4Y2S3Q4_ARAVE</name>
<evidence type="ECO:0000256" key="1">
    <source>
        <dbReference type="SAM" id="SignalP"/>
    </source>
</evidence>
<protein>
    <submittedName>
        <fullName evidence="2">Uncharacterized protein</fullName>
    </submittedName>
</protein>
<proteinExistence type="predicted"/>
<comment type="caution">
    <text evidence="2">The sequence shown here is derived from an EMBL/GenBank/DDBJ whole genome shotgun (WGS) entry which is preliminary data.</text>
</comment>
<keyword evidence="3" id="KW-1185">Reference proteome</keyword>
<evidence type="ECO:0000313" key="2">
    <source>
        <dbReference type="EMBL" id="GBN82597.1"/>
    </source>
</evidence>
<dbReference type="Proteomes" id="UP000499080">
    <property type="component" value="Unassembled WGS sequence"/>
</dbReference>
<reference evidence="2 3" key="1">
    <citation type="journal article" date="2019" name="Sci. Rep.">
        <title>Orb-weaving spider Araneus ventricosus genome elucidates the spidroin gene catalogue.</title>
        <authorList>
            <person name="Kono N."/>
            <person name="Nakamura H."/>
            <person name="Ohtoshi R."/>
            <person name="Moran D.A.P."/>
            <person name="Shinohara A."/>
            <person name="Yoshida Y."/>
            <person name="Fujiwara M."/>
            <person name="Mori M."/>
            <person name="Tomita M."/>
            <person name="Arakawa K."/>
        </authorList>
    </citation>
    <scope>NUCLEOTIDE SEQUENCE [LARGE SCALE GENOMIC DNA]</scope>
</reference>